<dbReference type="Proteomes" id="UP000054166">
    <property type="component" value="Unassembled WGS sequence"/>
</dbReference>
<reference evidence="2 3" key="1">
    <citation type="submission" date="2014-04" db="EMBL/GenBank/DDBJ databases">
        <authorList>
            <consortium name="DOE Joint Genome Institute"/>
            <person name="Kuo A."/>
            <person name="Tarkka M."/>
            <person name="Buscot F."/>
            <person name="Kohler A."/>
            <person name="Nagy L.G."/>
            <person name="Floudas D."/>
            <person name="Copeland A."/>
            <person name="Barry K.W."/>
            <person name="Cichocki N."/>
            <person name="Veneault-Fourrey C."/>
            <person name="LaButti K."/>
            <person name="Lindquist E.A."/>
            <person name="Lipzen A."/>
            <person name="Lundell T."/>
            <person name="Morin E."/>
            <person name="Murat C."/>
            <person name="Sun H."/>
            <person name="Tunlid A."/>
            <person name="Henrissat B."/>
            <person name="Grigoriev I.V."/>
            <person name="Hibbett D.S."/>
            <person name="Martin F."/>
            <person name="Nordberg H.P."/>
            <person name="Cantor M.N."/>
            <person name="Hua S.X."/>
        </authorList>
    </citation>
    <scope>NUCLEOTIDE SEQUENCE [LARGE SCALE GENOMIC DNA]</scope>
    <source>
        <strain evidence="2 3">F 1598</strain>
    </source>
</reference>
<proteinExistence type="predicted"/>
<dbReference type="Pfam" id="PF19343">
    <property type="entry name" value="HAM1_N"/>
    <property type="match status" value="1"/>
</dbReference>
<dbReference type="HOGENOM" id="CLU_2655346_0_0_1"/>
<organism evidence="2 3">
    <name type="scientific">Piloderma croceum (strain F 1598)</name>
    <dbReference type="NCBI Taxonomy" id="765440"/>
    <lineage>
        <taxon>Eukaryota</taxon>
        <taxon>Fungi</taxon>
        <taxon>Dikarya</taxon>
        <taxon>Basidiomycota</taxon>
        <taxon>Agaricomycotina</taxon>
        <taxon>Agaricomycetes</taxon>
        <taxon>Agaricomycetidae</taxon>
        <taxon>Atheliales</taxon>
        <taxon>Atheliaceae</taxon>
        <taxon>Piloderma</taxon>
    </lineage>
</organism>
<evidence type="ECO:0000313" key="2">
    <source>
        <dbReference type="EMBL" id="KIM88463.1"/>
    </source>
</evidence>
<evidence type="ECO:0000259" key="1">
    <source>
        <dbReference type="Pfam" id="PF19343"/>
    </source>
</evidence>
<sequence length="76" mass="8858">MNDLNEVLAVDERRRMTVKQVYRFIVFYHYKLIEVHKFQSDFSLIGRDLLARGASKAAEGFRSDLEPLAHVNYTAP</sequence>
<dbReference type="EMBL" id="KN832977">
    <property type="protein sequence ID" value="KIM88463.1"/>
    <property type="molecule type" value="Genomic_DNA"/>
</dbReference>
<protein>
    <recommendedName>
        <fullName evidence="1">HAM1-like N-terminal domain-containing protein</fullName>
    </recommendedName>
</protein>
<gene>
    <name evidence="2" type="ORF">PILCRDRAFT_3445</name>
</gene>
<dbReference type="AlphaFoldDB" id="A0A0C3BPN0"/>
<keyword evidence="3" id="KW-1185">Reference proteome</keyword>
<name>A0A0C3BPN0_PILCF</name>
<evidence type="ECO:0000313" key="3">
    <source>
        <dbReference type="Proteomes" id="UP000054166"/>
    </source>
</evidence>
<dbReference type="InParanoid" id="A0A0C3BPN0"/>
<dbReference type="InterPro" id="IPR045967">
    <property type="entry name" value="HAM1-like_N"/>
</dbReference>
<reference evidence="3" key="2">
    <citation type="submission" date="2015-01" db="EMBL/GenBank/DDBJ databases">
        <title>Evolutionary Origins and Diversification of the Mycorrhizal Mutualists.</title>
        <authorList>
            <consortium name="DOE Joint Genome Institute"/>
            <consortium name="Mycorrhizal Genomics Consortium"/>
            <person name="Kohler A."/>
            <person name="Kuo A."/>
            <person name="Nagy L.G."/>
            <person name="Floudas D."/>
            <person name="Copeland A."/>
            <person name="Barry K.W."/>
            <person name="Cichocki N."/>
            <person name="Veneault-Fourrey C."/>
            <person name="LaButti K."/>
            <person name="Lindquist E.A."/>
            <person name="Lipzen A."/>
            <person name="Lundell T."/>
            <person name="Morin E."/>
            <person name="Murat C."/>
            <person name="Riley R."/>
            <person name="Ohm R."/>
            <person name="Sun H."/>
            <person name="Tunlid A."/>
            <person name="Henrissat B."/>
            <person name="Grigoriev I.V."/>
            <person name="Hibbett D.S."/>
            <person name="Martin F."/>
        </authorList>
    </citation>
    <scope>NUCLEOTIDE SEQUENCE [LARGE SCALE GENOMIC DNA]</scope>
    <source>
        <strain evidence="3">F 1598</strain>
    </source>
</reference>
<accession>A0A0C3BPN0</accession>
<feature type="domain" description="HAM1-like N-terminal" evidence="1">
    <location>
        <begin position="34"/>
        <end position="76"/>
    </location>
</feature>